<feature type="transmembrane region" description="Helical" evidence="1">
    <location>
        <begin position="30"/>
        <end position="55"/>
    </location>
</feature>
<feature type="transmembrane region" description="Helical" evidence="1">
    <location>
        <begin position="173"/>
        <end position="192"/>
    </location>
</feature>
<accession>A0A7C9P256</accession>
<feature type="transmembrane region" description="Helical" evidence="1">
    <location>
        <begin position="127"/>
        <end position="153"/>
    </location>
</feature>
<dbReference type="AlphaFoldDB" id="A0A7C9P256"/>
<feature type="transmembrane region" description="Helical" evidence="1">
    <location>
        <begin position="99"/>
        <end position="121"/>
    </location>
</feature>
<name>A0A7C9P256_9GAMM</name>
<protein>
    <recommendedName>
        <fullName evidence="4">Glycerophosphoryl diester phosphodiesterase membrane domain-containing protein</fullName>
    </recommendedName>
</protein>
<gene>
    <name evidence="2" type="ORF">GPL32_16220</name>
</gene>
<proteinExistence type="predicted"/>
<evidence type="ECO:0000256" key="1">
    <source>
        <dbReference type="SAM" id="Phobius"/>
    </source>
</evidence>
<evidence type="ECO:0000313" key="3">
    <source>
        <dbReference type="Proteomes" id="UP000480312"/>
    </source>
</evidence>
<evidence type="ECO:0000313" key="2">
    <source>
        <dbReference type="EMBL" id="NDL72053.1"/>
    </source>
</evidence>
<organism evidence="2 3">
    <name type="scientific">Vreelandella alkaliphila</name>
    <dbReference type="NCBI Taxonomy" id="272774"/>
    <lineage>
        <taxon>Bacteria</taxon>
        <taxon>Pseudomonadati</taxon>
        <taxon>Pseudomonadota</taxon>
        <taxon>Gammaproteobacteria</taxon>
        <taxon>Oceanospirillales</taxon>
        <taxon>Halomonadaceae</taxon>
        <taxon>Vreelandella</taxon>
    </lineage>
</organism>
<keyword evidence="1" id="KW-1133">Transmembrane helix</keyword>
<feature type="transmembrane region" description="Helical" evidence="1">
    <location>
        <begin position="61"/>
        <end position="79"/>
    </location>
</feature>
<sequence length="254" mass="28554">MIFKLLFGSFHCFYTYKWVVFKKTATPISLYFLIQMFSPFVLGDMVGVGVVSVMASVAVEIIALMLISIVSVSVIRLVLLEEERRAMFSFARREVKYLLYSVVVVLIFAVPTALASVSAVLDLIYPGIFFGSLIGFLIALWCVCRISLVFPSVAVDKSMSFKKSWRLTKDSRWVLTFYVVVLSLVIYVPIGLLQAFLSSFPVAFISDFFDLIVHPLVDIFSILLFSFGLAIYYSDFFMSNPVLKGEGKSTDCSE</sequence>
<keyword evidence="1" id="KW-0812">Transmembrane</keyword>
<reference evidence="2 3" key="1">
    <citation type="submission" date="2020-01" db="EMBL/GenBank/DDBJ databases">
        <title>Whole genome sequencing of Halomonas alkaliphila strain LS44.</title>
        <authorList>
            <person name="Kumar S."/>
            <person name="Paul D."/>
            <person name="Shouche Y."/>
            <person name="Suryavanshi M.V."/>
        </authorList>
    </citation>
    <scope>NUCLEOTIDE SEQUENCE [LARGE SCALE GENOMIC DNA]</scope>
    <source>
        <strain evidence="2 3">LS44</strain>
    </source>
</reference>
<dbReference type="OrthoDB" id="2375893at2"/>
<comment type="caution">
    <text evidence="2">The sequence shown here is derived from an EMBL/GenBank/DDBJ whole genome shotgun (WGS) entry which is preliminary data.</text>
</comment>
<evidence type="ECO:0008006" key="4">
    <source>
        <dbReference type="Google" id="ProtNLM"/>
    </source>
</evidence>
<dbReference type="EMBL" id="JAAEHK010000031">
    <property type="protein sequence ID" value="NDL72053.1"/>
    <property type="molecule type" value="Genomic_DNA"/>
</dbReference>
<dbReference type="Proteomes" id="UP000480312">
    <property type="component" value="Unassembled WGS sequence"/>
</dbReference>
<keyword evidence="1" id="KW-0472">Membrane</keyword>
<dbReference type="RefSeq" id="WP_162219894.1">
    <property type="nucleotide sequence ID" value="NZ_JAAEHK010000031.1"/>
</dbReference>
<feature type="transmembrane region" description="Helical" evidence="1">
    <location>
        <begin position="212"/>
        <end position="234"/>
    </location>
</feature>